<evidence type="ECO:0000313" key="4">
    <source>
        <dbReference type="Proteomes" id="UP000076442"/>
    </source>
</evidence>
<dbReference type="PATRIC" id="fig|1423.173.peg.3150"/>
<evidence type="ECO:0000313" key="2">
    <source>
        <dbReference type="EMBL" id="KZD94395.1"/>
    </source>
</evidence>
<proteinExistence type="predicted"/>
<dbReference type="Proteomes" id="UP000076442">
    <property type="component" value="Unassembled WGS sequence"/>
</dbReference>
<sequence length="38" mass="4147">MNPEIEAAALRQRKCEACTAPDAALMPNSPLCLLFLDE</sequence>
<dbReference type="Proteomes" id="UP000032247">
    <property type="component" value="Unassembled WGS sequence"/>
</dbReference>
<reference evidence="2 4" key="2">
    <citation type="submission" date="2015-09" db="EMBL/GenBank/DDBJ databases">
        <title>Spore heat resistance.</title>
        <authorList>
            <person name="Boekhorst J."/>
            <person name="Berendsen E.M."/>
            <person name="Wells-Bennik M.H."/>
            <person name="Kuipers O.P."/>
        </authorList>
    </citation>
    <scope>NUCLEOTIDE SEQUENCE [LARGE SCALE GENOMIC DNA]</scope>
    <source>
        <strain evidence="2 4">B4122</strain>
    </source>
</reference>
<dbReference type="EMBL" id="JXBC01000004">
    <property type="protein sequence ID" value="KIU11034.1"/>
    <property type="molecule type" value="Genomic_DNA"/>
</dbReference>
<comment type="caution">
    <text evidence="1">The sequence shown here is derived from an EMBL/GenBank/DDBJ whole genome shotgun (WGS) entry which is preliminary data.</text>
</comment>
<protein>
    <submittedName>
        <fullName evidence="1">Uncharacterized protein</fullName>
    </submittedName>
</protein>
<organism evidence="1 3">
    <name type="scientific">Bacillus subtilis</name>
    <dbReference type="NCBI Taxonomy" id="1423"/>
    <lineage>
        <taxon>Bacteria</taxon>
        <taxon>Bacillati</taxon>
        <taxon>Bacillota</taxon>
        <taxon>Bacilli</taxon>
        <taxon>Bacillales</taxon>
        <taxon>Bacillaceae</taxon>
        <taxon>Bacillus</taxon>
    </lineage>
</organism>
<name>A0A0C3KL65_BACIU</name>
<dbReference type="EMBL" id="LJZV01000003">
    <property type="protein sequence ID" value="KZD94395.1"/>
    <property type="molecule type" value="Genomic_DNA"/>
</dbReference>
<reference evidence="1 3" key="1">
    <citation type="submission" date="2014-12" db="EMBL/GenBank/DDBJ databases">
        <title>Comparative genome analysis of Bacillus coagulans HM-08, Clostridium butyricum HM-68, Bacillus subtilis HM-66 and Bacillus licheniformis BL-09.</title>
        <authorList>
            <person name="Zhang H."/>
        </authorList>
    </citation>
    <scope>NUCLEOTIDE SEQUENCE [LARGE SCALE GENOMIC DNA]</scope>
    <source>
        <strain evidence="1 3">HM-66</strain>
    </source>
</reference>
<evidence type="ECO:0000313" key="3">
    <source>
        <dbReference type="Proteomes" id="UP000032247"/>
    </source>
</evidence>
<accession>A0A0C3KL65</accession>
<evidence type="ECO:0000313" key="1">
    <source>
        <dbReference type="EMBL" id="KIU11034.1"/>
    </source>
</evidence>
<gene>
    <name evidence="2" type="ORF">B4122_1091</name>
    <name evidence="1" type="ORF">SC09_Contig25orf00967</name>
</gene>
<dbReference type="AlphaFoldDB" id="A0A0C3KL65"/>